<evidence type="ECO:0000313" key="4">
    <source>
        <dbReference type="Proteomes" id="UP000000305"/>
    </source>
</evidence>
<keyword evidence="4" id="KW-1185">Reference proteome</keyword>
<evidence type="ECO:0000256" key="2">
    <source>
        <dbReference type="SAM" id="SignalP"/>
    </source>
</evidence>
<dbReference type="HOGENOM" id="CLU_1604409_0_0_1"/>
<reference evidence="3 4" key="1">
    <citation type="journal article" date="2011" name="Science">
        <title>The ecoresponsive genome of Daphnia pulex.</title>
        <authorList>
            <person name="Colbourne J.K."/>
            <person name="Pfrender M.E."/>
            <person name="Gilbert D."/>
            <person name="Thomas W.K."/>
            <person name="Tucker A."/>
            <person name="Oakley T.H."/>
            <person name="Tokishita S."/>
            <person name="Aerts A."/>
            <person name="Arnold G.J."/>
            <person name="Basu M.K."/>
            <person name="Bauer D.J."/>
            <person name="Caceres C.E."/>
            <person name="Carmel L."/>
            <person name="Casola C."/>
            <person name="Choi J.H."/>
            <person name="Detter J.C."/>
            <person name="Dong Q."/>
            <person name="Dusheyko S."/>
            <person name="Eads B.D."/>
            <person name="Frohlich T."/>
            <person name="Geiler-Samerotte K.A."/>
            <person name="Gerlach D."/>
            <person name="Hatcher P."/>
            <person name="Jogdeo S."/>
            <person name="Krijgsveld J."/>
            <person name="Kriventseva E.V."/>
            <person name="Kultz D."/>
            <person name="Laforsch C."/>
            <person name="Lindquist E."/>
            <person name="Lopez J."/>
            <person name="Manak J.R."/>
            <person name="Muller J."/>
            <person name="Pangilinan J."/>
            <person name="Patwardhan R.P."/>
            <person name="Pitluck S."/>
            <person name="Pritham E.J."/>
            <person name="Rechtsteiner A."/>
            <person name="Rho M."/>
            <person name="Rogozin I.B."/>
            <person name="Sakarya O."/>
            <person name="Salamov A."/>
            <person name="Schaack S."/>
            <person name="Shapiro H."/>
            <person name="Shiga Y."/>
            <person name="Skalitzky C."/>
            <person name="Smith Z."/>
            <person name="Souvorov A."/>
            <person name="Sung W."/>
            <person name="Tang Z."/>
            <person name="Tsuchiya D."/>
            <person name="Tu H."/>
            <person name="Vos H."/>
            <person name="Wang M."/>
            <person name="Wolf Y.I."/>
            <person name="Yamagata H."/>
            <person name="Yamada T."/>
            <person name="Ye Y."/>
            <person name="Shaw J.R."/>
            <person name="Andrews J."/>
            <person name="Crease T.J."/>
            <person name="Tang H."/>
            <person name="Lucas S.M."/>
            <person name="Robertson H.M."/>
            <person name="Bork P."/>
            <person name="Koonin E.V."/>
            <person name="Zdobnov E.M."/>
            <person name="Grigoriev I.V."/>
            <person name="Lynch M."/>
            <person name="Boore J.L."/>
        </authorList>
    </citation>
    <scope>NUCLEOTIDE SEQUENCE [LARGE SCALE GENOMIC DNA]</scope>
</reference>
<accession>E9H0F4</accession>
<gene>
    <name evidence="3" type="ORF">DAPPUDRAFT_108525</name>
</gene>
<proteinExistence type="predicted"/>
<protein>
    <submittedName>
        <fullName evidence="3">Uncharacterized protein</fullName>
    </submittedName>
</protein>
<feature type="compositionally biased region" description="Polar residues" evidence="1">
    <location>
        <begin position="26"/>
        <end position="37"/>
    </location>
</feature>
<feature type="compositionally biased region" description="Low complexity" evidence="1">
    <location>
        <begin position="99"/>
        <end position="135"/>
    </location>
</feature>
<dbReference type="EMBL" id="GL732580">
    <property type="protein sequence ID" value="EFX74828.1"/>
    <property type="molecule type" value="Genomic_DNA"/>
</dbReference>
<dbReference type="OrthoDB" id="6370565at2759"/>
<feature type="region of interest" description="Disordered" evidence="1">
    <location>
        <begin position="26"/>
        <end position="58"/>
    </location>
</feature>
<evidence type="ECO:0000313" key="3">
    <source>
        <dbReference type="EMBL" id="EFX74828.1"/>
    </source>
</evidence>
<dbReference type="AlphaFoldDB" id="E9H0F4"/>
<dbReference type="InParanoid" id="E9H0F4"/>
<feature type="region of interest" description="Disordered" evidence="1">
    <location>
        <begin position="97"/>
        <end position="139"/>
    </location>
</feature>
<organism evidence="3 4">
    <name type="scientific">Daphnia pulex</name>
    <name type="common">Water flea</name>
    <dbReference type="NCBI Taxonomy" id="6669"/>
    <lineage>
        <taxon>Eukaryota</taxon>
        <taxon>Metazoa</taxon>
        <taxon>Ecdysozoa</taxon>
        <taxon>Arthropoda</taxon>
        <taxon>Crustacea</taxon>
        <taxon>Branchiopoda</taxon>
        <taxon>Diplostraca</taxon>
        <taxon>Cladocera</taxon>
        <taxon>Anomopoda</taxon>
        <taxon>Daphniidae</taxon>
        <taxon>Daphnia</taxon>
    </lineage>
</organism>
<name>E9H0F4_DAPPU</name>
<keyword evidence="2" id="KW-0732">Signal</keyword>
<feature type="signal peptide" evidence="2">
    <location>
        <begin position="1"/>
        <end position="20"/>
    </location>
</feature>
<sequence>MNTFKVMIVVCSVMATVCSGQYTQSGKPNSWMNQPANSPLVPNKTGPEDASASIGSPAAPSAPIHINFPASAFPTISQHLCTCTAVSESTAAGMIEKYQQPSSTSAAAAEQQSAPAQQSFSQQQQAPAQSAGSYSTAAAAPIEQGPSAADQFVKPAYTMSNKVTGY</sequence>
<dbReference type="Proteomes" id="UP000000305">
    <property type="component" value="Unassembled WGS sequence"/>
</dbReference>
<dbReference type="KEGG" id="dpx:DAPPUDRAFT_108525"/>
<evidence type="ECO:0000256" key="1">
    <source>
        <dbReference type="SAM" id="MobiDB-lite"/>
    </source>
</evidence>
<feature type="chain" id="PRO_5003241414" evidence="2">
    <location>
        <begin position="21"/>
        <end position="166"/>
    </location>
</feature>